<evidence type="ECO:0000256" key="6">
    <source>
        <dbReference type="ARBA" id="ARBA00022490"/>
    </source>
</evidence>
<keyword evidence="8 13" id="KW-0028">Amino-acid biosynthesis</keyword>
<evidence type="ECO:0000256" key="1">
    <source>
        <dbReference type="ARBA" id="ARBA00001528"/>
    </source>
</evidence>
<protein>
    <recommendedName>
        <fullName evidence="13">Serine hydroxymethyltransferase</fullName>
        <shortName evidence="13">SHMT</shortName>
        <shortName evidence="13">Serine methylase</shortName>
        <ecNumber evidence="13">2.1.2.1</ecNumber>
    </recommendedName>
</protein>
<comment type="pathway">
    <text evidence="13">Amino-acid biosynthesis; glycine biosynthesis; glycine from L-serine: step 1/1.</text>
</comment>
<dbReference type="InterPro" id="IPR015424">
    <property type="entry name" value="PyrdxlP-dep_Trfase"/>
</dbReference>
<accession>A0A370HNC8</accession>
<dbReference type="RefSeq" id="WP_114769568.1">
    <property type="nucleotide sequence ID" value="NZ_QQBB01000003.1"/>
</dbReference>
<dbReference type="GO" id="GO:0032259">
    <property type="term" value="P:methylation"/>
    <property type="evidence" value="ECO:0007669"/>
    <property type="project" value="UniProtKB-KW"/>
</dbReference>
<dbReference type="InterPro" id="IPR019798">
    <property type="entry name" value="Ser_HO-MeTrfase_PLP_BS"/>
</dbReference>
<evidence type="ECO:0000256" key="7">
    <source>
        <dbReference type="ARBA" id="ARBA00022563"/>
    </source>
</evidence>
<dbReference type="CDD" id="cd00378">
    <property type="entry name" value="SHMT"/>
    <property type="match status" value="1"/>
</dbReference>
<name>A0A370HNC8_9HYPH</name>
<evidence type="ECO:0000256" key="14">
    <source>
        <dbReference type="PIRSR" id="PIRSR000412-50"/>
    </source>
</evidence>
<dbReference type="GO" id="GO:0004372">
    <property type="term" value="F:glycine hydroxymethyltransferase activity"/>
    <property type="evidence" value="ECO:0007669"/>
    <property type="project" value="UniProtKB-UniRule"/>
</dbReference>
<proteinExistence type="inferred from homology"/>
<dbReference type="InterPro" id="IPR049943">
    <property type="entry name" value="Ser_HO-MeTrfase-like"/>
</dbReference>
<keyword evidence="9 13" id="KW-0808">Transferase</keyword>
<sequence>MSASEAARSHLSNSFFSASLADSDPEIARAIELELGRQRDEIELIASENIVSRAVLEAQGSVMTNKYAEGYPGRRYYGGCQFVDIAEELAIDRAKRLFDCKFANVQPNSGSQANQAVFMALMKPGDTFMGLDLACGGHLTHGSPVNMSGKWFNVVSYKVRESDQIIDMDEVAELARTHKPKVIVAGGSAYSRFWDFARFREIADEVGAFFMVDIAHFAGLVAGGAHPSPFPHAHVVTTTTHKTLRGPRGGMILTNEEDLAKKINSAIFPGLQGGPLMHVIAAKAVAFGEALRPEFKLYARSVVENAKVLADTMLSNGYAIVAGGTDNHLMLVDLRPKKLTGKAAEAALGRAHITCNKNGVPFDPEKPMVTSGIRLGTPAATSRGFGVAEFKKVGELIVEALDGLAKHGDEGNAAVEASVQQRVHELTRRFPIYA</sequence>
<dbReference type="GO" id="GO:0035999">
    <property type="term" value="P:tetrahydrofolate interconversion"/>
    <property type="evidence" value="ECO:0007669"/>
    <property type="project" value="UniProtKB-UniRule"/>
</dbReference>
<dbReference type="InterPro" id="IPR039429">
    <property type="entry name" value="SHMT-like_dom"/>
</dbReference>
<dbReference type="SUPFAM" id="SSF53383">
    <property type="entry name" value="PLP-dependent transferases"/>
    <property type="match status" value="1"/>
</dbReference>
<dbReference type="OrthoDB" id="9803846at2"/>
<gene>
    <name evidence="13" type="primary">glyA</name>
    <name evidence="16" type="ORF">DES45_10396</name>
</gene>
<dbReference type="InterPro" id="IPR001085">
    <property type="entry name" value="Ser_HO-MeTrfase"/>
</dbReference>
<keyword evidence="6 13" id="KW-0963">Cytoplasm</keyword>
<comment type="function">
    <text evidence="12">Catalyzes the reversible interconversion of alpha-methyl-L-serine to D-alanine with tetrahydrofolate (THF) serving as the one-carbon carrier. Cannot use alpha-methyl-D-serine, L-serine, D-serine or L-alanine.</text>
</comment>
<dbReference type="FunFam" id="3.40.640.10:FF:000001">
    <property type="entry name" value="Serine hydroxymethyltransferase"/>
    <property type="match status" value="1"/>
</dbReference>
<keyword evidence="10 13" id="KW-0663">Pyridoxal phosphate</keyword>
<dbReference type="EMBL" id="QQBB01000003">
    <property type="protein sequence ID" value="RDI59840.1"/>
    <property type="molecule type" value="Genomic_DNA"/>
</dbReference>
<evidence type="ECO:0000313" key="17">
    <source>
        <dbReference type="Proteomes" id="UP000254925"/>
    </source>
</evidence>
<comment type="cofactor">
    <cofactor evidence="2 13 14">
        <name>pyridoxal 5'-phosphate</name>
        <dbReference type="ChEBI" id="CHEBI:597326"/>
    </cofactor>
</comment>
<evidence type="ECO:0000313" key="16">
    <source>
        <dbReference type="EMBL" id="RDI59840.1"/>
    </source>
</evidence>
<comment type="caution">
    <text evidence="16">The sequence shown here is derived from an EMBL/GenBank/DDBJ whole genome shotgun (WGS) entry which is preliminary data.</text>
</comment>
<keyword evidence="7 13" id="KW-0554">One-carbon metabolism</keyword>
<dbReference type="HAMAP" id="MF_00051">
    <property type="entry name" value="SHMT"/>
    <property type="match status" value="1"/>
</dbReference>
<evidence type="ECO:0000256" key="12">
    <source>
        <dbReference type="ARBA" id="ARBA00057572"/>
    </source>
</evidence>
<evidence type="ECO:0000259" key="15">
    <source>
        <dbReference type="Pfam" id="PF00464"/>
    </source>
</evidence>
<feature type="binding site" evidence="13">
    <location>
        <position position="257"/>
    </location>
    <ligand>
        <name>(6S)-5,6,7,8-tetrahydrofolate</name>
        <dbReference type="ChEBI" id="CHEBI:57453"/>
    </ligand>
</feature>
<dbReference type="PANTHER" id="PTHR11680">
    <property type="entry name" value="SERINE HYDROXYMETHYLTRANSFERASE"/>
    <property type="match status" value="1"/>
</dbReference>
<dbReference type="GO" id="GO:0050413">
    <property type="term" value="F:D-alanine 2-hydroxymethyltransferase activity"/>
    <property type="evidence" value="ECO:0007669"/>
    <property type="project" value="UniProtKB-EC"/>
</dbReference>
<evidence type="ECO:0000256" key="4">
    <source>
        <dbReference type="ARBA" id="ARBA00006376"/>
    </source>
</evidence>
<feature type="binding site" evidence="13">
    <location>
        <position position="133"/>
    </location>
    <ligand>
        <name>(6S)-5,6,7,8-tetrahydrofolate</name>
        <dbReference type="ChEBI" id="CHEBI:57453"/>
    </ligand>
</feature>
<keyword evidence="16" id="KW-0489">Methyltransferase</keyword>
<organism evidence="16 17">
    <name type="scientific">Microvirga subterranea</name>
    <dbReference type="NCBI Taxonomy" id="186651"/>
    <lineage>
        <taxon>Bacteria</taxon>
        <taxon>Pseudomonadati</taxon>
        <taxon>Pseudomonadota</taxon>
        <taxon>Alphaproteobacteria</taxon>
        <taxon>Hyphomicrobiales</taxon>
        <taxon>Methylobacteriaceae</taxon>
        <taxon>Microvirga</taxon>
    </lineage>
</organism>
<dbReference type="PROSITE" id="PS00096">
    <property type="entry name" value="SHMT"/>
    <property type="match status" value="1"/>
</dbReference>
<dbReference type="InterPro" id="IPR015421">
    <property type="entry name" value="PyrdxlP-dep_Trfase_major"/>
</dbReference>
<comment type="similarity">
    <text evidence="4 13">Belongs to the SHMT family.</text>
</comment>
<comment type="function">
    <text evidence="13">Catalyzes the reversible interconversion of serine and glycine with tetrahydrofolate (THF) serving as the one-carbon carrier. This reaction serves as the major source of one-carbon groups required for the biosynthesis of purines, thymidylate, methionine, and other important biomolecules. Also exhibits THF-independent aldolase activity toward beta-hydroxyamino acids, producing glycine and aldehydes, via a retro-aldol mechanism.</text>
</comment>
<comment type="subcellular location">
    <subcellularLocation>
        <location evidence="3 13">Cytoplasm</location>
    </subcellularLocation>
</comment>
<dbReference type="AlphaFoldDB" id="A0A370HNC8"/>
<dbReference type="GO" id="GO:0005829">
    <property type="term" value="C:cytosol"/>
    <property type="evidence" value="ECO:0007669"/>
    <property type="project" value="TreeGrafter"/>
</dbReference>
<feature type="binding site" evidence="13">
    <location>
        <begin position="137"/>
        <end position="139"/>
    </location>
    <ligand>
        <name>(6S)-5,6,7,8-tetrahydrofolate</name>
        <dbReference type="ChEBI" id="CHEBI:57453"/>
    </ligand>
</feature>
<evidence type="ECO:0000256" key="11">
    <source>
        <dbReference type="ARBA" id="ARBA00051216"/>
    </source>
</evidence>
<comment type="subunit">
    <text evidence="5 13">Homodimer.</text>
</comment>
<dbReference type="PANTHER" id="PTHR11680:SF35">
    <property type="entry name" value="SERINE HYDROXYMETHYLTRANSFERASE 1"/>
    <property type="match status" value="1"/>
</dbReference>
<evidence type="ECO:0000256" key="8">
    <source>
        <dbReference type="ARBA" id="ARBA00022605"/>
    </source>
</evidence>
<feature type="modified residue" description="N6-(pyridoxal phosphate)lysine" evidence="13 14">
    <location>
        <position position="242"/>
    </location>
</feature>
<comment type="catalytic activity">
    <reaction evidence="11">
        <text>(6R)-5,10-methylene-5,6,7,8-tetrahydrofolate + D-alanine + H2O = 2-methylserine + (6S)-5,6,7,8-tetrahydrofolate</text>
        <dbReference type="Rhea" id="RHEA:10064"/>
        <dbReference type="ChEBI" id="CHEBI:15377"/>
        <dbReference type="ChEBI" id="CHEBI:15636"/>
        <dbReference type="ChEBI" id="CHEBI:57416"/>
        <dbReference type="ChEBI" id="CHEBI:57453"/>
        <dbReference type="ChEBI" id="CHEBI:58275"/>
        <dbReference type="EC" id="2.1.2.7"/>
    </reaction>
</comment>
<dbReference type="GO" id="GO:0019264">
    <property type="term" value="P:glycine biosynthetic process from serine"/>
    <property type="evidence" value="ECO:0007669"/>
    <property type="project" value="UniProtKB-UniRule"/>
</dbReference>
<evidence type="ECO:0000256" key="5">
    <source>
        <dbReference type="ARBA" id="ARBA00011738"/>
    </source>
</evidence>
<dbReference type="Pfam" id="PF00464">
    <property type="entry name" value="SHMT"/>
    <property type="match status" value="1"/>
</dbReference>
<evidence type="ECO:0000256" key="10">
    <source>
        <dbReference type="ARBA" id="ARBA00022898"/>
    </source>
</evidence>
<dbReference type="InterPro" id="IPR015422">
    <property type="entry name" value="PyrdxlP-dep_Trfase_small"/>
</dbReference>
<dbReference type="Gene3D" id="3.40.640.10">
    <property type="entry name" value="Type I PLP-dependent aspartate aminotransferase-like (Major domain)"/>
    <property type="match status" value="1"/>
</dbReference>
<dbReference type="FunFam" id="3.90.1150.10:FF:000003">
    <property type="entry name" value="Serine hydroxymethyltransferase"/>
    <property type="match status" value="1"/>
</dbReference>
<dbReference type="EC" id="2.1.2.1" evidence="13"/>
<dbReference type="GO" id="GO:0008168">
    <property type="term" value="F:methyltransferase activity"/>
    <property type="evidence" value="ECO:0007669"/>
    <property type="project" value="UniProtKB-KW"/>
</dbReference>
<evidence type="ECO:0000256" key="2">
    <source>
        <dbReference type="ARBA" id="ARBA00001933"/>
    </source>
</evidence>
<feature type="site" description="Plays an important role in substrate specificity" evidence="13">
    <location>
        <position position="241"/>
    </location>
</feature>
<evidence type="ECO:0000256" key="3">
    <source>
        <dbReference type="ARBA" id="ARBA00004496"/>
    </source>
</evidence>
<comment type="caution">
    <text evidence="13">Lacks conserved residue(s) required for the propagation of feature annotation.</text>
</comment>
<dbReference type="PIRSF" id="PIRSF000412">
    <property type="entry name" value="SHMT"/>
    <property type="match status" value="1"/>
</dbReference>
<comment type="pathway">
    <text evidence="13">One-carbon metabolism; tetrahydrofolate interconversion.</text>
</comment>
<evidence type="ECO:0000256" key="13">
    <source>
        <dbReference type="HAMAP-Rule" id="MF_00051"/>
    </source>
</evidence>
<evidence type="ECO:0000256" key="9">
    <source>
        <dbReference type="ARBA" id="ARBA00022679"/>
    </source>
</evidence>
<reference evidence="16 17" key="1">
    <citation type="submission" date="2018-07" db="EMBL/GenBank/DDBJ databases">
        <title>Genomic Encyclopedia of Type Strains, Phase IV (KMG-IV): sequencing the most valuable type-strain genomes for metagenomic binning, comparative biology and taxonomic classification.</title>
        <authorList>
            <person name="Goeker M."/>
        </authorList>
    </citation>
    <scope>NUCLEOTIDE SEQUENCE [LARGE SCALE GENOMIC DNA]</scope>
    <source>
        <strain evidence="16 17">DSM 14364</strain>
    </source>
</reference>
<keyword evidence="17" id="KW-1185">Reference proteome</keyword>
<feature type="domain" description="Serine hydroxymethyltransferase-like" evidence="15">
    <location>
        <begin position="20"/>
        <end position="397"/>
    </location>
</feature>
<dbReference type="Gene3D" id="3.90.1150.10">
    <property type="entry name" value="Aspartate Aminotransferase, domain 1"/>
    <property type="match status" value="1"/>
</dbReference>
<dbReference type="GO" id="GO:0030170">
    <property type="term" value="F:pyridoxal phosphate binding"/>
    <property type="evidence" value="ECO:0007669"/>
    <property type="project" value="UniProtKB-UniRule"/>
</dbReference>
<dbReference type="Proteomes" id="UP000254925">
    <property type="component" value="Unassembled WGS sequence"/>
</dbReference>
<comment type="catalytic activity">
    <reaction evidence="1 13">
        <text>(6R)-5,10-methylene-5,6,7,8-tetrahydrofolate + glycine + H2O = (6S)-5,6,7,8-tetrahydrofolate + L-serine</text>
        <dbReference type="Rhea" id="RHEA:15481"/>
        <dbReference type="ChEBI" id="CHEBI:15377"/>
        <dbReference type="ChEBI" id="CHEBI:15636"/>
        <dbReference type="ChEBI" id="CHEBI:33384"/>
        <dbReference type="ChEBI" id="CHEBI:57305"/>
        <dbReference type="ChEBI" id="CHEBI:57453"/>
        <dbReference type="EC" id="2.1.2.1"/>
    </reaction>
</comment>
<dbReference type="NCBIfam" id="NF000586">
    <property type="entry name" value="PRK00011.1"/>
    <property type="match status" value="1"/>
</dbReference>
<dbReference type="UniPathway" id="UPA00193"/>
<dbReference type="UniPathway" id="UPA00288">
    <property type="reaction ID" value="UER01023"/>
</dbReference>